<dbReference type="PANTHER" id="PTHR31793:SF27">
    <property type="entry name" value="NOVEL THIOESTERASE SUPERFAMILY DOMAIN AND SAPOSIN A-TYPE DOMAIN CONTAINING PROTEIN (0610012H03RIK)"/>
    <property type="match status" value="1"/>
</dbReference>
<accession>A0A1M6QEK2</accession>
<dbReference type="InterPro" id="IPR050563">
    <property type="entry name" value="4-hydroxybenzoyl-CoA_TE"/>
</dbReference>
<dbReference type="GO" id="GO:0047617">
    <property type="term" value="F:fatty acyl-CoA hydrolase activity"/>
    <property type="evidence" value="ECO:0007669"/>
    <property type="project" value="TreeGrafter"/>
</dbReference>
<dbReference type="RefSeq" id="WP_079653401.1">
    <property type="nucleotide sequence ID" value="NZ_LT670846.1"/>
</dbReference>
<reference evidence="3 4" key="1">
    <citation type="submission" date="2016-11" db="EMBL/GenBank/DDBJ databases">
        <authorList>
            <person name="Jaros S."/>
            <person name="Januszkiewicz K."/>
            <person name="Wedrychowicz H."/>
        </authorList>
    </citation>
    <scope>NUCLEOTIDE SEQUENCE [LARGE SCALE GENOMIC DNA]</scope>
    <source>
        <strain evidence="3 4">DSM 19557</strain>
    </source>
</reference>
<keyword evidence="4" id="KW-1185">Reference proteome</keyword>
<sequence>MFVYTRRIQFYETDAQGVVHHSNYFRYLEEARGELLRSVGMPYSEIRKLGYEVVLIEAFCRYRRPAFYDQKIDIHIRVKEVNRFEFSFEYHILAEGQKLAEAYTKHCLVFEGKIVSLPKELRSKLDGLAGS</sequence>
<comment type="similarity">
    <text evidence="1">Belongs to the 4-hydroxybenzoyl-CoA thioesterase family.</text>
</comment>
<dbReference type="InterPro" id="IPR006684">
    <property type="entry name" value="YbgC/YbaW"/>
</dbReference>
<evidence type="ECO:0000313" key="4">
    <source>
        <dbReference type="Proteomes" id="UP000189810"/>
    </source>
</evidence>
<dbReference type="PANTHER" id="PTHR31793">
    <property type="entry name" value="4-HYDROXYBENZOYL-COA THIOESTERASE FAMILY MEMBER"/>
    <property type="match status" value="1"/>
</dbReference>
<dbReference type="CDD" id="cd00586">
    <property type="entry name" value="4HBT"/>
    <property type="match status" value="1"/>
</dbReference>
<protein>
    <submittedName>
        <fullName evidence="3">Acyl-CoA thioester hydrolase</fullName>
    </submittedName>
</protein>
<proteinExistence type="inferred from homology"/>
<organism evidence="3 4">
    <name type="scientific">Thermocrinis minervae</name>
    <dbReference type="NCBI Taxonomy" id="381751"/>
    <lineage>
        <taxon>Bacteria</taxon>
        <taxon>Pseudomonadati</taxon>
        <taxon>Aquificota</taxon>
        <taxon>Aquificia</taxon>
        <taxon>Aquificales</taxon>
        <taxon>Aquificaceae</taxon>
        <taxon>Thermocrinis</taxon>
    </lineage>
</organism>
<dbReference type="EMBL" id="LT670846">
    <property type="protein sequence ID" value="SHK18626.1"/>
    <property type="molecule type" value="Genomic_DNA"/>
</dbReference>
<keyword evidence="2 3" id="KW-0378">Hydrolase</keyword>
<name>A0A1M6QEK2_9AQUI</name>
<dbReference type="InterPro" id="IPR008272">
    <property type="entry name" value="HB-CoA_thioesterase_AS"/>
</dbReference>
<dbReference type="Proteomes" id="UP000189810">
    <property type="component" value="Chromosome I"/>
</dbReference>
<dbReference type="AlphaFoldDB" id="A0A1M6QEK2"/>
<evidence type="ECO:0000256" key="2">
    <source>
        <dbReference type="ARBA" id="ARBA00022801"/>
    </source>
</evidence>
<dbReference type="PIRSF" id="PIRSF003230">
    <property type="entry name" value="YbgC"/>
    <property type="match status" value="1"/>
</dbReference>
<dbReference type="STRING" id="381751.SAMN05444391_0205"/>
<dbReference type="OrthoDB" id="9800856at2"/>
<dbReference type="InterPro" id="IPR029069">
    <property type="entry name" value="HotDog_dom_sf"/>
</dbReference>
<dbReference type="NCBIfam" id="TIGR00051">
    <property type="entry name" value="YbgC/FadM family acyl-CoA thioesterase"/>
    <property type="match status" value="1"/>
</dbReference>
<evidence type="ECO:0000313" key="3">
    <source>
        <dbReference type="EMBL" id="SHK18626.1"/>
    </source>
</evidence>
<dbReference type="Pfam" id="PF13279">
    <property type="entry name" value="4HBT_2"/>
    <property type="match status" value="1"/>
</dbReference>
<gene>
    <name evidence="3" type="ORF">SAMN05444391_0205</name>
</gene>
<evidence type="ECO:0000256" key="1">
    <source>
        <dbReference type="ARBA" id="ARBA00005953"/>
    </source>
</evidence>
<dbReference type="SUPFAM" id="SSF54637">
    <property type="entry name" value="Thioesterase/thiol ester dehydrase-isomerase"/>
    <property type="match status" value="1"/>
</dbReference>
<dbReference type="PROSITE" id="PS01328">
    <property type="entry name" value="4HBCOA_THIOESTERASE"/>
    <property type="match status" value="1"/>
</dbReference>
<dbReference type="Gene3D" id="3.10.129.10">
    <property type="entry name" value="Hotdog Thioesterase"/>
    <property type="match status" value="1"/>
</dbReference>